<evidence type="ECO:0000256" key="3">
    <source>
        <dbReference type="ARBA" id="ARBA00022695"/>
    </source>
</evidence>
<keyword evidence="7" id="KW-0051">Antiviral defense</keyword>
<gene>
    <name evidence="12" type="primary">ltrA</name>
    <name evidence="12" type="ORF">QU481_22510</name>
</gene>
<feature type="non-terminal residue" evidence="12">
    <location>
        <position position="1"/>
    </location>
</feature>
<name>A0ABT7XUX2_9NEIS</name>
<evidence type="ECO:0000256" key="1">
    <source>
        <dbReference type="ARBA" id="ARBA00012493"/>
    </source>
</evidence>
<evidence type="ECO:0000256" key="5">
    <source>
        <dbReference type="ARBA" id="ARBA00022842"/>
    </source>
</evidence>
<dbReference type="GO" id="GO:0003964">
    <property type="term" value="F:RNA-directed DNA polymerase activity"/>
    <property type="evidence" value="ECO:0007669"/>
    <property type="project" value="UniProtKB-KW"/>
</dbReference>
<keyword evidence="6 12" id="KW-0695">RNA-directed DNA polymerase</keyword>
<dbReference type="Pfam" id="PF00078">
    <property type="entry name" value="RVT_1"/>
    <property type="match status" value="1"/>
</dbReference>
<sequence length="540" mass="62111">SVDETNASEPLMTCRNPKMTPKLESMDAPGQGQTEPAYGLSGVRHEGGVTPTQALMRNVGTCGSDAKGEIQAGSPCKDESTDAEHRGGVTRSREEGSVMERDRRGGVAWQVGSDNRRREDQFGRAKPFNISKREVWEAYKKVKANRGGAGIDGQTIEAFERELGSNLYKLWNRLSSGSYHPPPIKRVEIPKADGGVRPLGIPTVSDRVAQMVVKQRLEPKLEPIFHRDSYGYRPGRSAHQAIAAARKRCWQYAWVLDLDIKGFFDNIDWELLLRALRRHTDCRWMLMYIERWLKAPVSLPDGTVQWRDKGTPQGGVISPLLANLFLHYGFDEWMRRHHPHIPFERYADDAICHCRSLKEAQALKKALETRMAECRLQLHPEKTKVVFCKDANRRLEYEICQFDFLGYTFRPRLLKSRTNTLFVGFAPAISRKAAKSIRQTVRRWRLHCWHTVELVDVAEAINPALQGWVNYYGRFSRSALYDVFDTLNQYLVRWVRRKYKKMKEKVSRARDWLNAVCQRHPTLFAHWDLSSSERWAIGAV</sequence>
<evidence type="ECO:0000256" key="10">
    <source>
        <dbReference type="SAM" id="MobiDB-lite"/>
    </source>
</evidence>
<dbReference type="InterPro" id="IPR000477">
    <property type="entry name" value="RT_dom"/>
</dbReference>
<evidence type="ECO:0000256" key="4">
    <source>
        <dbReference type="ARBA" id="ARBA00022723"/>
    </source>
</evidence>
<reference evidence="12" key="1">
    <citation type="submission" date="2023-06" db="EMBL/GenBank/DDBJ databases">
        <authorList>
            <person name="Zhang S."/>
        </authorList>
    </citation>
    <scope>NUCLEOTIDE SEQUENCE</scope>
    <source>
        <strain evidence="12">SG2303</strain>
    </source>
</reference>
<keyword evidence="4" id="KW-0479">Metal-binding</keyword>
<dbReference type="NCBIfam" id="TIGR04416">
    <property type="entry name" value="group_II_RT_mat"/>
    <property type="match status" value="1"/>
</dbReference>
<dbReference type="InterPro" id="IPR000123">
    <property type="entry name" value="Reverse_transcriptase_msDNA"/>
</dbReference>
<evidence type="ECO:0000256" key="2">
    <source>
        <dbReference type="ARBA" id="ARBA00022679"/>
    </source>
</evidence>
<dbReference type="SUPFAM" id="SSF56672">
    <property type="entry name" value="DNA/RNA polymerases"/>
    <property type="match status" value="1"/>
</dbReference>
<dbReference type="Proteomes" id="UP001168540">
    <property type="component" value="Unassembled WGS sequence"/>
</dbReference>
<evidence type="ECO:0000256" key="9">
    <source>
        <dbReference type="ARBA" id="ARBA00048173"/>
    </source>
</evidence>
<evidence type="ECO:0000256" key="8">
    <source>
        <dbReference type="ARBA" id="ARBA00034120"/>
    </source>
</evidence>
<evidence type="ECO:0000313" key="13">
    <source>
        <dbReference type="Proteomes" id="UP001168540"/>
    </source>
</evidence>
<evidence type="ECO:0000256" key="6">
    <source>
        <dbReference type="ARBA" id="ARBA00022918"/>
    </source>
</evidence>
<organism evidence="12 13">
    <name type="scientific">Crenobacter oryzisoli</name>
    <dbReference type="NCBI Taxonomy" id="3056844"/>
    <lineage>
        <taxon>Bacteria</taxon>
        <taxon>Pseudomonadati</taxon>
        <taxon>Pseudomonadota</taxon>
        <taxon>Betaproteobacteria</taxon>
        <taxon>Neisseriales</taxon>
        <taxon>Neisseriaceae</taxon>
        <taxon>Crenobacter</taxon>
    </lineage>
</organism>
<proteinExistence type="inferred from homology"/>
<dbReference type="InterPro" id="IPR043502">
    <property type="entry name" value="DNA/RNA_pol_sf"/>
</dbReference>
<dbReference type="Pfam" id="PF08388">
    <property type="entry name" value="GIIM"/>
    <property type="match status" value="1"/>
</dbReference>
<keyword evidence="13" id="KW-1185">Reference proteome</keyword>
<protein>
    <recommendedName>
        <fullName evidence="1">RNA-directed DNA polymerase</fullName>
        <ecNumber evidence="1">2.7.7.49</ecNumber>
    </recommendedName>
</protein>
<evidence type="ECO:0000259" key="11">
    <source>
        <dbReference type="PROSITE" id="PS50878"/>
    </source>
</evidence>
<keyword evidence="5" id="KW-0460">Magnesium</keyword>
<dbReference type="InterPro" id="IPR030931">
    <property type="entry name" value="Group_II_RT_mat"/>
</dbReference>
<dbReference type="InterPro" id="IPR051083">
    <property type="entry name" value="GrpII_Intron_Splice-Mob/Def"/>
</dbReference>
<feature type="region of interest" description="Disordered" evidence="10">
    <location>
        <begin position="60"/>
        <end position="105"/>
    </location>
</feature>
<feature type="domain" description="Reverse transcriptase" evidence="11">
    <location>
        <begin position="170"/>
        <end position="409"/>
    </location>
</feature>
<evidence type="ECO:0000313" key="12">
    <source>
        <dbReference type="EMBL" id="MDN0077597.1"/>
    </source>
</evidence>
<dbReference type="EC" id="2.7.7.49" evidence="1"/>
<keyword evidence="3 12" id="KW-0548">Nucleotidyltransferase</keyword>
<dbReference type="RefSeq" id="WP_289832225.1">
    <property type="nucleotide sequence ID" value="NZ_JAUEDK010000076.1"/>
</dbReference>
<comment type="catalytic activity">
    <reaction evidence="9">
        <text>DNA(n) + a 2'-deoxyribonucleoside 5'-triphosphate = DNA(n+1) + diphosphate</text>
        <dbReference type="Rhea" id="RHEA:22508"/>
        <dbReference type="Rhea" id="RHEA-COMP:17339"/>
        <dbReference type="Rhea" id="RHEA-COMP:17340"/>
        <dbReference type="ChEBI" id="CHEBI:33019"/>
        <dbReference type="ChEBI" id="CHEBI:61560"/>
        <dbReference type="ChEBI" id="CHEBI:173112"/>
        <dbReference type="EC" id="2.7.7.49"/>
    </reaction>
</comment>
<dbReference type="CDD" id="cd01651">
    <property type="entry name" value="RT_G2_intron"/>
    <property type="match status" value="1"/>
</dbReference>
<feature type="region of interest" description="Disordered" evidence="10">
    <location>
        <begin position="1"/>
        <end position="48"/>
    </location>
</feature>
<accession>A0ABT7XUX2</accession>
<dbReference type="PANTHER" id="PTHR34047:SF3">
    <property type="entry name" value="BLR2052 PROTEIN"/>
    <property type="match status" value="1"/>
</dbReference>
<comment type="caution">
    <text evidence="12">The sequence shown here is derived from an EMBL/GenBank/DDBJ whole genome shotgun (WGS) entry which is preliminary data.</text>
</comment>
<dbReference type="PANTHER" id="PTHR34047">
    <property type="entry name" value="NUCLEAR INTRON MATURASE 1, MITOCHONDRIAL-RELATED"/>
    <property type="match status" value="1"/>
</dbReference>
<feature type="compositionally biased region" description="Basic and acidic residues" evidence="10">
    <location>
        <begin position="76"/>
        <end position="105"/>
    </location>
</feature>
<comment type="similarity">
    <text evidence="8">Belongs to the bacterial reverse transcriptase family.</text>
</comment>
<dbReference type="PRINTS" id="PR00866">
    <property type="entry name" value="RNADNAPOLMS"/>
</dbReference>
<dbReference type="InterPro" id="IPR013597">
    <property type="entry name" value="Mat_intron_G2"/>
</dbReference>
<keyword evidence="2 12" id="KW-0808">Transferase</keyword>
<dbReference type="PROSITE" id="PS50878">
    <property type="entry name" value="RT_POL"/>
    <property type="match status" value="1"/>
</dbReference>
<evidence type="ECO:0000256" key="7">
    <source>
        <dbReference type="ARBA" id="ARBA00023118"/>
    </source>
</evidence>
<dbReference type="EMBL" id="JAUEDK010000076">
    <property type="protein sequence ID" value="MDN0077597.1"/>
    <property type="molecule type" value="Genomic_DNA"/>
</dbReference>